<dbReference type="Proteomes" id="UP001516400">
    <property type="component" value="Unassembled WGS sequence"/>
</dbReference>
<dbReference type="SUPFAM" id="SSF48726">
    <property type="entry name" value="Immunoglobulin"/>
    <property type="match status" value="1"/>
</dbReference>
<organism evidence="1 2">
    <name type="scientific">Cryptolaemus montrouzieri</name>
    <dbReference type="NCBI Taxonomy" id="559131"/>
    <lineage>
        <taxon>Eukaryota</taxon>
        <taxon>Metazoa</taxon>
        <taxon>Ecdysozoa</taxon>
        <taxon>Arthropoda</taxon>
        <taxon>Hexapoda</taxon>
        <taxon>Insecta</taxon>
        <taxon>Pterygota</taxon>
        <taxon>Neoptera</taxon>
        <taxon>Endopterygota</taxon>
        <taxon>Coleoptera</taxon>
        <taxon>Polyphaga</taxon>
        <taxon>Cucujiformia</taxon>
        <taxon>Coccinelloidea</taxon>
        <taxon>Coccinellidae</taxon>
        <taxon>Scymninae</taxon>
        <taxon>Scymnini</taxon>
        <taxon>Cryptolaemus</taxon>
    </lineage>
</organism>
<protein>
    <submittedName>
        <fullName evidence="1">Uncharacterized protein</fullName>
    </submittedName>
</protein>
<sequence>MEFCANPPYNKVFWIAKNKVYKPGDADTTVIAYGITNSSAPHCHQAVLFLTKVSTADIGEYTFLVRSPNGISEGNFFVNMTYASGYVVHTEDTISSSNPLSTFAKLIYISVIFLLPNCY</sequence>
<accession>A0ABD2P2H5</accession>
<dbReference type="EMBL" id="JABFTP020000165">
    <property type="protein sequence ID" value="KAL3284780.1"/>
    <property type="molecule type" value="Genomic_DNA"/>
</dbReference>
<keyword evidence="2" id="KW-1185">Reference proteome</keyword>
<name>A0ABD2P2H5_9CUCU</name>
<dbReference type="InterPro" id="IPR036179">
    <property type="entry name" value="Ig-like_dom_sf"/>
</dbReference>
<reference evidence="1 2" key="1">
    <citation type="journal article" date="2021" name="BMC Biol.">
        <title>Horizontally acquired antibacterial genes associated with adaptive radiation of ladybird beetles.</title>
        <authorList>
            <person name="Li H.S."/>
            <person name="Tang X.F."/>
            <person name="Huang Y.H."/>
            <person name="Xu Z.Y."/>
            <person name="Chen M.L."/>
            <person name="Du X.Y."/>
            <person name="Qiu B.Y."/>
            <person name="Chen P.T."/>
            <person name="Zhang W."/>
            <person name="Slipinski A."/>
            <person name="Escalona H.E."/>
            <person name="Waterhouse R.M."/>
            <person name="Zwick A."/>
            <person name="Pang H."/>
        </authorList>
    </citation>
    <scope>NUCLEOTIDE SEQUENCE [LARGE SCALE GENOMIC DNA]</scope>
    <source>
        <strain evidence="1">SYSU2018</strain>
    </source>
</reference>
<proteinExistence type="predicted"/>
<evidence type="ECO:0000313" key="2">
    <source>
        <dbReference type="Proteomes" id="UP001516400"/>
    </source>
</evidence>
<comment type="caution">
    <text evidence="1">The sequence shown here is derived from an EMBL/GenBank/DDBJ whole genome shotgun (WGS) entry which is preliminary data.</text>
</comment>
<evidence type="ECO:0000313" key="1">
    <source>
        <dbReference type="EMBL" id="KAL3284780.1"/>
    </source>
</evidence>
<dbReference type="InterPro" id="IPR013783">
    <property type="entry name" value="Ig-like_fold"/>
</dbReference>
<dbReference type="Gene3D" id="2.60.40.10">
    <property type="entry name" value="Immunoglobulins"/>
    <property type="match status" value="1"/>
</dbReference>
<gene>
    <name evidence="1" type="ORF">HHI36_018923</name>
</gene>
<dbReference type="AlphaFoldDB" id="A0ABD2P2H5"/>